<dbReference type="EMBL" id="QYBC01000011">
    <property type="protein sequence ID" value="RYB04214.1"/>
    <property type="molecule type" value="Genomic_DNA"/>
</dbReference>
<evidence type="ECO:0000313" key="3">
    <source>
        <dbReference type="Proteomes" id="UP000289411"/>
    </source>
</evidence>
<keyword evidence="3" id="KW-1185">Reference proteome</keyword>
<sequence length="85" mass="9272">MNVLAVAVMLAATAGAGSALAATAHNSQAGSFGPNKHTCEPTPYFQAGGCLTSFFTGQDDGWVEPRTERYRERYQERRPLRPLDR</sequence>
<accession>A0A4Q2RD72</accession>
<reference evidence="2 3" key="1">
    <citation type="submission" date="2018-09" db="EMBL/GenBank/DDBJ databases">
        <authorList>
            <person name="Grouzdev D.S."/>
            <person name="Krutkina M.S."/>
        </authorList>
    </citation>
    <scope>NUCLEOTIDE SEQUENCE [LARGE SCALE GENOMIC DNA]</scope>
    <source>
        <strain evidence="2 3">RmlP001</strain>
    </source>
</reference>
<proteinExistence type="predicted"/>
<evidence type="ECO:0008006" key="4">
    <source>
        <dbReference type="Google" id="ProtNLM"/>
    </source>
</evidence>
<comment type="caution">
    <text evidence="2">The sequence shown here is derived from an EMBL/GenBank/DDBJ whole genome shotgun (WGS) entry which is preliminary data.</text>
</comment>
<feature type="signal peptide" evidence="1">
    <location>
        <begin position="1"/>
        <end position="21"/>
    </location>
</feature>
<gene>
    <name evidence="2" type="ORF">D3272_14500</name>
</gene>
<dbReference type="Proteomes" id="UP000289411">
    <property type="component" value="Unassembled WGS sequence"/>
</dbReference>
<reference evidence="2 3" key="2">
    <citation type="submission" date="2019-02" db="EMBL/GenBank/DDBJ databases">
        <title>'Lichenibacterium ramalinii' gen. nov. sp. nov., 'Lichenibacterium minor' gen. nov. sp. nov.</title>
        <authorList>
            <person name="Pankratov T."/>
        </authorList>
    </citation>
    <scope>NUCLEOTIDE SEQUENCE [LARGE SCALE GENOMIC DNA]</scope>
    <source>
        <strain evidence="2 3">RmlP001</strain>
    </source>
</reference>
<name>A0A4Q2RD72_9HYPH</name>
<dbReference type="AlphaFoldDB" id="A0A4Q2RD72"/>
<keyword evidence="1" id="KW-0732">Signal</keyword>
<evidence type="ECO:0000256" key="1">
    <source>
        <dbReference type="SAM" id="SignalP"/>
    </source>
</evidence>
<organism evidence="2 3">
    <name type="scientific">Lichenibacterium ramalinae</name>
    <dbReference type="NCBI Taxonomy" id="2316527"/>
    <lineage>
        <taxon>Bacteria</taxon>
        <taxon>Pseudomonadati</taxon>
        <taxon>Pseudomonadota</taxon>
        <taxon>Alphaproteobacteria</taxon>
        <taxon>Hyphomicrobiales</taxon>
        <taxon>Lichenihabitantaceae</taxon>
        <taxon>Lichenibacterium</taxon>
    </lineage>
</organism>
<evidence type="ECO:0000313" key="2">
    <source>
        <dbReference type="EMBL" id="RYB04214.1"/>
    </source>
</evidence>
<feature type="chain" id="PRO_5020666106" description="DUF3551 domain-containing protein" evidence="1">
    <location>
        <begin position="22"/>
        <end position="85"/>
    </location>
</feature>
<protein>
    <recommendedName>
        <fullName evidence="4">DUF3551 domain-containing protein</fullName>
    </recommendedName>
</protein>